<comment type="catalytic activity">
    <reaction evidence="13">
        <text>serotonin + acetyl-CoA = N-acetylserotonin + CoA + H(+)</text>
        <dbReference type="Rhea" id="RHEA:25217"/>
        <dbReference type="ChEBI" id="CHEBI:15378"/>
        <dbReference type="ChEBI" id="CHEBI:17697"/>
        <dbReference type="ChEBI" id="CHEBI:57287"/>
        <dbReference type="ChEBI" id="CHEBI:57288"/>
        <dbReference type="ChEBI" id="CHEBI:350546"/>
        <dbReference type="EC" id="2.3.1.87"/>
    </reaction>
    <physiologicalReaction direction="left-to-right" evidence="13">
        <dbReference type="Rhea" id="RHEA:25218"/>
    </physiologicalReaction>
</comment>
<evidence type="ECO:0000313" key="14">
    <source>
        <dbReference type="EnsemblMetazoa" id="XP_037873015.1"/>
    </source>
</evidence>
<dbReference type="Gene3D" id="3.40.630.30">
    <property type="match status" value="1"/>
</dbReference>
<reference evidence="15" key="1">
    <citation type="journal article" date="2008" name="Insect Biochem. Mol. Biol.">
        <title>The genome of a lepidopteran model insect, the silkworm Bombyx mori.</title>
        <authorList>
            <consortium name="International Silkworm Genome Consortium"/>
        </authorList>
    </citation>
    <scope>NUCLEOTIDE SEQUENCE [LARGE SCALE GENOMIC DNA]</scope>
    <source>
        <strain evidence="15">p50T</strain>
    </source>
</reference>
<dbReference type="EC" id="2.3.1.87" evidence="5"/>
<dbReference type="PANTHER" id="PTHR20905">
    <property type="entry name" value="N-ACETYLTRANSFERASE-RELATED"/>
    <property type="match status" value="1"/>
</dbReference>
<comment type="catalytic activity">
    <reaction evidence="7">
        <text>serotonin + octadecanoyl-CoA = N-octadecanoyl-serotonin + CoA + H(+)</text>
        <dbReference type="Rhea" id="RHEA:51400"/>
        <dbReference type="ChEBI" id="CHEBI:15378"/>
        <dbReference type="ChEBI" id="CHEBI:57287"/>
        <dbReference type="ChEBI" id="CHEBI:57394"/>
        <dbReference type="ChEBI" id="CHEBI:134065"/>
        <dbReference type="ChEBI" id="CHEBI:350546"/>
    </reaction>
    <physiologicalReaction direction="left-to-right" evidence="7">
        <dbReference type="Rhea" id="RHEA:51401"/>
    </physiologicalReaction>
</comment>
<evidence type="ECO:0000256" key="5">
    <source>
        <dbReference type="ARBA" id="ARBA00039114"/>
    </source>
</evidence>
<organism evidence="14 15">
    <name type="scientific">Bombyx mori</name>
    <name type="common">Silk moth</name>
    <dbReference type="NCBI Taxonomy" id="7091"/>
    <lineage>
        <taxon>Eukaryota</taxon>
        <taxon>Metazoa</taxon>
        <taxon>Ecdysozoa</taxon>
        <taxon>Arthropoda</taxon>
        <taxon>Hexapoda</taxon>
        <taxon>Insecta</taxon>
        <taxon>Pterygota</taxon>
        <taxon>Neoptera</taxon>
        <taxon>Endopterygota</taxon>
        <taxon>Lepidoptera</taxon>
        <taxon>Glossata</taxon>
        <taxon>Ditrysia</taxon>
        <taxon>Bombycoidea</taxon>
        <taxon>Bombycidae</taxon>
        <taxon>Bombycinae</taxon>
        <taxon>Bombyx</taxon>
    </lineage>
</organism>
<keyword evidence="15" id="KW-1185">Reference proteome</keyword>
<evidence type="ECO:0000256" key="4">
    <source>
        <dbReference type="ARBA" id="ARBA00038182"/>
    </source>
</evidence>
<evidence type="ECO:0000256" key="11">
    <source>
        <dbReference type="ARBA" id="ARBA00052178"/>
    </source>
</evidence>
<comment type="catalytic activity">
    <reaction evidence="11">
        <text>serotonin + hexadecanoyl-CoA = N-hexadecanoyl-serotonin + CoA + H(+)</text>
        <dbReference type="Rhea" id="RHEA:51384"/>
        <dbReference type="ChEBI" id="CHEBI:15378"/>
        <dbReference type="ChEBI" id="CHEBI:57287"/>
        <dbReference type="ChEBI" id="CHEBI:57379"/>
        <dbReference type="ChEBI" id="CHEBI:134059"/>
        <dbReference type="ChEBI" id="CHEBI:350546"/>
    </reaction>
    <physiologicalReaction direction="left-to-right" evidence="11">
        <dbReference type="Rhea" id="RHEA:51385"/>
    </physiologicalReaction>
</comment>
<keyword evidence="2" id="KW-0012">Acyltransferase</keyword>
<evidence type="ECO:0000256" key="12">
    <source>
        <dbReference type="ARBA" id="ARBA00052335"/>
    </source>
</evidence>
<evidence type="ECO:0000256" key="3">
    <source>
        <dbReference type="ARBA" id="ARBA00037926"/>
    </source>
</evidence>
<comment type="catalytic activity">
    <reaction evidence="12">
        <text>dopamine + hexadecanoyl-CoA = N-hexadecanoyl-dopamine + CoA + H(+)</text>
        <dbReference type="Rhea" id="RHEA:51376"/>
        <dbReference type="ChEBI" id="CHEBI:15378"/>
        <dbReference type="ChEBI" id="CHEBI:57287"/>
        <dbReference type="ChEBI" id="CHEBI:57379"/>
        <dbReference type="ChEBI" id="CHEBI:59905"/>
        <dbReference type="ChEBI" id="CHEBI:134058"/>
    </reaction>
    <physiologicalReaction direction="left-to-right" evidence="12">
        <dbReference type="Rhea" id="RHEA:51377"/>
    </physiologicalReaction>
</comment>
<dbReference type="SUPFAM" id="SSF55729">
    <property type="entry name" value="Acyl-CoA N-acyltransferases (Nat)"/>
    <property type="match status" value="1"/>
</dbReference>
<comment type="catalytic activity">
    <reaction evidence="9">
        <text>dopamine + acetyl-CoA = N-acetyldopamine + CoA + H(+)</text>
        <dbReference type="Rhea" id="RHEA:51388"/>
        <dbReference type="ChEBI" id="CHEBI:15378"/>
        <dbReference type="ChEBI" id="CHEBI:57287"/>
        <dbReference type="ChEBI" id="CHEBI:57288"/>
        <dbReference type="ChEBI" id="CHEBI:59905"/>
        <dbReference type="ChEBI" id="CHEBI:125678"/>
    </reaction>
    <physiologicalReaction direction="left-to-right" evidence="9">
        <dbReference type="Rhea" id="RHEA:51389"/>
    </physiologicalReaction>
</comment>
<comment type="similarity">
    <text evidence="4">Belongs to the acetyltransferase family. AANAT subfamily.</text>
</comment>
<dbReference type="CDD" id="cd04301">
    <property type="entry name" value="NAT_SF"/>
    <property type="match status" value="1"/>
</dbReference>
<sequence>MTLPIKLVMSKETTFTVLPITANDEEEIMDLLKRTFFIDEPLNEAVGLYDSGSCLEVEEYCRDSLLKGLSFKAVEPKGKIIGTMINGICPLEDEDEENSLLNQALRCPNPKFQRILHILARREEGAKLAEKFPSDKVFVDIKVAATDPHWRRRGVMNELLRETENITKQRGIRILRMDTSSAYSAMSAERLGFNCIYKAAYKDIKLNGEPLIVPKEPHVNDAVYIKLLSGSDPGTLVHNKT</sequence>
<dbReference type="Proteomes" id="UP000005204">
    <property type="component" value="Unassembled WGS sequence"/>
</dbReference>
<evidence type="ECO:0000256" key="8">
    <source>
        <dbReference type="ARBA" id="ARBA00051284"/>
    </source>
</evidence>
<evidence type="ECO:0000256" key="10">
    <source>
        <dbReference type="ARBA" id="ARBA00051823"/>
    </source>
</evidence>
<protein>
    <recommendedName>
        <fullName evidence="5">aralkylamine N-acetyltransferase</fullName>
        <ecNumber evidence="5">2.3.1.87</ecNumber>
    </recommendedName>
</protein>
<dbReference type="PANTHER" id="PTHR20905:SF1">
    <property type="entry name" value="AT07410P-RELATED"/>
    <property type="match status" value="1"/>
</dbReference>
<accession>A0A8R2M2H8</accession>
<evidence type="ECO:0000313" key="15">
    <source>
        <dbReference type="Proteomes" id="UP000005204"/>
    </source>
</evidence>
<comment type="pathway">
    <text evidence="3">Aromatic compound metabolism; melatonin biosynthesis; melatonin from serotonin: step 1/2.</text>
</comment>
<comment type="catalytic activity">
    <reaction evidence="10">
        <text>serotonin + (9Z)-octadecenoyl-CoA = N-(9Z-octadecenoyl)-serotonin + CoA + H(+)</text>
        <dbReference type="Rhea" id="RHEA:51392"/>
        <dbReference type="ChEBI" id="CHEBI:15378"/>
        <dbReference type="ChEBI" id="CHEBI:57287"/>
        <dbReference type="ChEBI" id="CHEBI:57387"/>
        <dbReference type="ChEBI" id="CHEBI:134064"/>
        <dbReference type="ChEBI" id="CHEBI:350546"/>
    </reaction>
    <physiologicalReaction direction="left-to-right" evidence="10">
        <dbReference type="Rhea" id="RHEA:51393"/>
    </physiologicalReaction>
</comment>
<evidence type="ECO:0000256" key="7">
    <source>
        <dbReference type="ARBA" id="ARBA00050849"/>
    </source>
</evidence>
<name>A0A8R2M2H8_BOMMO</name>
<comment type="catalytic activity">
    <reaction evidence="6">
        <text>dopamine + (9Z)-octadecenoyl-CoA = N-(9Z-octadecanoyl)-dopamine + CoA + H(+)</text>
        <dbReference type="Rhea" id="RHEA:51380"/>
        <dbReference type="ChEBI" id="CHEBI:15378"/>
        <dbReference type="ChEBI" id="CHEBI:31883"/>
        <dbReference type="ChEBI" id="CHEBI:57287"/>
        <dbReference type="ChEBI" id="CHEBI:57387"/>
        <dbReference type="ChEBI" id="CHEBI:59905"/>
    </reaction>
    <physiologicalReaction direction="left-to-right" evidence="6">
        <dbReference type="Rhea" id="RHEA:51381"/>
    </physiologicalReaction>
</comment>
<keyword evidence="1" id="KW-0808">Transferase</keyword>
<dbReference type="InterPro" id="IPR016181">
    <property type="entry name" value="Acyl_CoA_acyltransferase"/>
</dbReference>
<dbReference type="EnsemblMetazoa" id="XM_038017087.1">
    <property type="protein sequence ID" value="XP_037873015.1"/>
    <property type="gene ID" value="LOC101737915"/>
</dbReference>
<evidence type="ECO:0000256" key="2">
    <source>
        <dbReference type="ARBA" id="ARBA00023315"/>
    </source>
</evidence>
<proteinExistence type="inferred from homology"/>
<evidence type="ECO:0000256" key="13">
    <source>
        <dbReference type="ARBA" id="ARBA00052491"/>
    </source>
</evidence>
<comment type="catalytic activity">
    <reaction evidence="8">
        <text>serotonin + (5Z,8Z,11Z,14Z)-eicosatetraenoyl-CoA = N-[(5Z,8Z,11Z,14Z)-eicosatetraenoyl]-serotonin + CoA + H(+)</text>
        <dbReference type="Rhea" id="RHEA:51396"/>
        <dbReference type="ChEBI" id="CHEBI:15378"/>
        <dbReference type="ChEBI" id="CHEBI:57287"/>
        <dbReference type="ChEBI" id="CHEBI:57368"/>
        <dbReference type="ChEBI" id="CHEBI:132255"/>
        <dbReference type="ChEBI" id="CHEBI:350546"/>
    </reaction>
    <physiologicalReaction direction="left-to-right" evidence="8">
        <dbReference type="Rhea" id="RHEA:51397"/>
    </physiologicalReaction>
</comment>
<evidence type="ECO:0000256" key="1">
    <source>
        <dbReference type="ARBA" id="ARBA00022679"/>
    </source>
</evidence>
<gene>
    <name evidence="14" type="primary">101737915</name>
</gene>
<dbReference type="AlphaFoldDB" id="A0A8R2M2H8"/>
<evidence type="ECO:0000256" key="6">
    <source>
        <dbReference type="ARBA" id="ARBA00050189"/>
    </source>
</evidence>
<evidence type="ECO:0000256" key="9">
    <source>
        <dbReference type="ARBA" id="ARBA00051711"/>
    </source>
</evidence>
<dbReference type="GO" id="GO:0004059">
    <property type="term" value="F:aralkylamine N-acetyltransferase activity"/>
    <property type="evidence" value="ECO:0007669"/>
    <property type="project" value="UniProtKB-EC"/>
</dbReference>
<reference evidence="14" key="2">
    <citation type="submission" date="2022-06" db="UniProtKB">
        <authorList>
            <consortium name="EnsemblMetazoa"/>
        </authorList>
    </citation>
    <scope>IDENTIFICATION</scope>
    <source>
        <strain evidence="14">p50T (Dazao)</strain>
    </source>
</reference>
<dbReference type="FunFam" id="3.40.630.30:FF:000046">
    <property type="entry name" value="Dopamine N-acetyltransferase"/>
    <property type="match status" value="1"/>
</dbReference>